<dbReference type="InterPro" id="IPR036028">
    <property type="entry name" value="SH3-like_dom_sf"/>
</dbReference>
<dbReference type="Gene3D" id="2.30.30.40">
    <property type="entry name" value="SH3 Domains"/>
    <property type="match status" value="1"/>
</dbReference>
<name>A0A4Z2EV55_9TELE</name>
<dbReference type="OrthoDB" id="10255128at2759"/>
<evidence type="ECO:0000256" key="1">
    <source>
        <dbReference type="ARBA" id="ARBA00022443"/>
    </source>
</evidence>
<dbReference type="SUPFAM" id="SSF50044">
    <property type="entry name" value="SH3-domain"/>
    <property type="match status" value="1"/>
</dbReference>
<dbReference type="Pfam" id="PF14604">
    <property type="entry name" value="SH3_9"/>
    <property type="match status" value="1"/>
</dbReference>
<dbReference type="GO" id="GO:0016301">
    <property type="term" value="F:kinase activity"/>
    <property type="evidence" value="ECO:0007669"/>
    <property type="project" value="UniProtKB-KW"/>
</dbReference>
<feature type="domain" description="SH3" evidence="2">
    <location>
        <begin position="31"/>
        <end position="58"/>
    </location>
</feature>
<reference evidence="3 4" key="1">
    <citation type="submission" date="2019-03" db="EMBL/GenBank/DDBJ databases">
        <title>First draft genome of Liparis tanakae, snailfish: a comprehensive survey of snailfish specific genes.</title>
        <authorList>
            <person name="Kim W."/>
            <person name="Song I."/>
            <person name="Jeong J.-H."/>
            <person name="Kim D."/>
            <person name="Kim S."/>
            <person name="Ryu S."/>
            <person name="Song J.Y."/>
            <person name="Lee S.K."/>
        </authorList>
    </citation>
    <scope>NUCLEOTIDE SEQUENCE [LARGE SCALE GENOMIC DNA]</scope>
    <source>
        <tissue evidence="3">Muscle</tissue>
    </source>
</reference>
<keyword evidence="1" id="KW-0728">SH3 domain</keyword>
<comment type="caution">
    <text evidence="3">The sequence shown here is derived from an EMBL/GenBank/DDBJ whole genome shotgun (WGS) entry which is preliminary data.</text>
</comment>
<protein>
    <submittedName>
        <fullName evidence="3">Protein kinase C and casein kinase substrate in neurons protein 3</fullName>
    </submittedName>
</protein>
<evidence type="ECO:0000259" key="2">
    <source>
        <dbReference type="Pfam" id="PF14604"/>
    </source>
</evidence>
<gene>
    <name evidence="3" type="primary">PACSIN3_2</name>
    <name evidence="3" type="ORF">EYF80_057598</name>
</gene>
<dbReference type="InterPro" id="IPR001452">
    <property type="entry name" value="SH3_domain"/>
</dbReference>
<keyword evidence="3" id="KW-0808">Transferase</keyword>
<dbReference type="AlphaFoldDB" id="A0A4Z2EV55"/>
<proteinExistence type="predicted"/>
<dbReference type="EMBL" id="SRLO01002823">
    <property type="protein sequence ID" value="TNN32244.1"/>
    <property type="molecule type" value="Genomic_DNA"/>
</dbReference>
<organism evidence="3 4">
    <name type="scientific">Liparis tanakae</name>
    <name type="common">Tanaka's snailfish</name>
    <dbReference type="NCBI Taxonomy" id="230148"/>
    <lineage>
        <taxon>Eukaryota</taxon>
        <taxon>Metazoa</taxon>
        <taxon>Chordata</taxon>
        <taxon>Craniata</taxon>
        <taxon>Vertebrata</taxon>
        <taxon>Euteleostomi</taxon>
        <taxon>Actinopterygii</taxon>
        <taxon>Neopterygii</taxon>
        <taxon>Teleostei</taxon>
        <taxon>Neoteleostei</taxon>
        <taxon>Acanthomorphata</taxon>
        <taxon>Eupercaria</taxon>
        <taxon>Perciformes</taxon>
        <taxon>Cottioidei</taxon>
        <taxon>Cottales</taxon>
        <taxon>Liparidae</taxon>
        <taxon>Liparis</taxon>
    </lineage>
</organism>
<evidence type="ECO:0000313" key="4">
    <source>
        <dbReference type="Proteomes" id="UP000314294"/>
    </source>
</evidence>
<keyword evidence="4" id="KW-1185">Reference proteome</keyword>
<accession>A0A4Z2EV55</accession>
<keyword evidence="3" id="KW-0418">Kinase</keyword>
<sequence length="62" mass="6514">MAPDGTTEGGTSVGRLTLNQDQIPCEQLLKMSEEDEQGWCKGQLAGGQVGLYPANYVQAAAS</sequence>
<dbReference type="Proteomes" id="UP000314294">
    <property type="component" value="Unassembled WGS sequence"/>
</dbReference>
<evidence type="ECO:0000313" key="3">
    <source>
        <dbReference type="EMBL" id="TNN32244.1"/>
    </source>
</evidence>